<dbReference type="RefSeq" id="WP_274457592.1">
    <property type="nucleotide sequence ID" value="NZ_JAUANV010000034.1"/>
</dbReference>
<evidence type="ECO:0000313" key="1">
    <source>
        <dbReference type="EMBL" id="MDQ0191231.1"/>
    </source>
</evidence>
<keyword evidence="2" id="KW-1185">Reference proteome</keyword>
<accession>A0ABT9XLP6</accession>
<dbReference type="Proteomes" id="UP001232973">
    <property type="component" value="Unassembled WGS sequence"/>
</dbReference>
<dbReference type="EMBL" id="JAUSTP010000035">
    <property type="protein sequence ID" value="MDQ0191231.1"/>
    <property type="molecule type" value="Genomic_DNA"/>
</dbReference>
<evidence type="ECO:0008006" key="3">
    <source>
        <dbReference type="Google" id="ProtNLM"/>
    </source>
</evidence>
<gene>
    <name evidence="1" type="ORF">J2S03_003100</name>
</gene>
<protein>
    <recommendedName>
        <fullName evidence="3">DUF3055 domain-containing protein</fullName>
    </recommendedName>
</protein>
<sequence>MQSDAILYDDTEQTSTRFVGYTGDHSRFDVAITTTDHFYGKKLVFVIQSGRTAIMNDDDAANLAYVMDIFNIQDEAEGAELSEFLQANL</sequence>
<dbReference type="Pfam" id="PF11256">
    <property type="entry name" value="SAV0927-like"/>
    <property type="match status" value="1"/>
</dbReference>
<proteinExistence type="predicted"/>
<reference evidence="1 2" key="1">
    <citation type="submission" date="2023-07" db="EMBL/GenBank/DDBJ databases">
        <title>Genomic Encyclopedia of Type Strains, Phase IV (KMG-IV): sequencing the most valuable type-strain genomes for metagenomic binning, comparative biology and taxonomic classification.</title>
        <authorList>
            <person name="Goeker M."/>
        </authorList>
    </citation>
    <scope>NUCLEOTIDE SEQUENCE [LARGE SCALE GENOMIC DNA]</scope>
    <source>
        <strain evidence="1 2">DSM 4006</strain>
    </source>
</reference>
<organism evidence="1 2">
    <name type="scientific">Alicyclobacillus cycloheptanicus</name>
    <dbReference type="NCBI Taxonomy" id="1457"/>
    <lineage>
        <taxon>Bacteria</taxon>
        <taxon>Bacillati</taxon>
        <taxon>Bacillota</taxon>
        <taxon>Bacilli</taxon>
        <taxon>Bacillales</taxon>
        <taxon>Alicyclobacillaceae</taxon>
        <taxon>Alicyclobacillus</taxon>
    </lineage>
</organism>
<evidence type="ECO:0000313" key="2">
    <source>
        <dbReference type="Proteomes" id="UP001232973"/>
    </source>
</evidence>
<comment type="caution">
    <text evidence="1">The sequence shown here is derived from an EMBL/GenBank/DDBJ whole genome shotgun (WGS) entry which is preliminary data.</text>
</comment>
<name>A0ABT9XLP6_9BACL</name>
<dbReference type="InterPro" id="IPR021415">
    <property type="entry name" value="SAV0927-like"/>
</dbReference>